<gene>
    <name evidence="1" type="ORF">LCGC14_2455110</name>
</gene>
<reference evidence="1" key="1">
    <citation type="journal article" date="2015" name="Nature">
        <title>Complex archaea that bridge the gap between prokaryotes and eukaryotes.</title>
        <authorList>
            <person name="Spang A."/>
            <person name="Saw J.H."/>
            <person name="Jorgensen S.L."/>
            <person name="Zaremba-Niedzwiedzka K."/>
            <person name="Martijn J."/>
            <person name="Lind A.E."/>
            <person name="van Eijk R."/>
            <person name="Schleper C."/>
            <person name="Guy L."/>
            <person name="Ettema T.J."/>
        </authorList>
    </citation>
    <scope>NUCLEOTIDE SEQUENCE</scope>
</reference>
<dbReference type="InterPro" id="IPR027417">
    <property type="entry name" value="P-loop_NTPase"/>
</dbReference>
<protein>
    <submittedName>
        <fullName evidence="1">Uncharacterized protein</fullName>
    </submittedName>
</protein>
<evidence type="ECO:0000313" key="1">
    <source>
        <dbReference type="EMBL" id="KKL20476.1"/>
    </source>
</evidence>
<sequence>MSQQEVLHSMEWVESFVQDLHDKKQFKKAFIKVLKPIGKKRFEKAPFLSYPYQDAYSDDESPMKYTAKSRQIGFTYNEMIDTLHDCITIEKYKKLLVSLTQPQANELLKVAYEAVDLLEEPYTIPFKVQRDTRLELHNGSRMIALPSTASAARSFHGDVFIDEVAHIPKLESLLEAIMQITVRAGYNIEIGSSPFGQRGYFHQILKDAGWDTTRSWEKPQDAKEFMREYHSFLKEYESEWSIHLVTWWMCGDLHWDRITARANGDVLRQEYGIGFLDETTALLPYELMKARVNKKIIPYDPLKRYSRPEGSRLIFGIDPAETVNQTALVVMQILNGV</sequence>
<feature type="non-terminal residue" evidence="1">
    <location>
        <position position="337"/>
    </location>
</feature>
<dbReference type="EMBL" id="LAZR01038084">
    <property type="protein sequence ID" value="KKL20476.1"/>
    <property type="molecule type" value="Genomic_DNA"/>
</dbReference>
<organism evidence="1">
    <name type="scientific">marine sediment metagenome</name>
    <dbReference type="NCBI Taxonomy" id="412755"/>
    <lineage>
        <taxon>unclassified sequences</taxon>
        <taxon>metagenomes</taxon>
        <taxon>ecological metagenomes</taxon>
    </lineage>
</organism>
<accession>A0A0F9DS32</accession>
<proteinExistence type="predicted"/>
<name>A0A0F9DS32_9ZZZZ</name>
<dbReference type="AlphaFoldDB" id="A0A0F9DS32"/>
<comment type="caution">
    <text evidence="1">The sequence shown here is derived from an EMBL/GenBank/DDBJ whole genome shotgun (WGS) entry which is preliminary data.</text>
</comment>
<dbReference type="Gene3D" id="3.40.50.300">
    <property type="entry name" value="P-loop containing nucleotide triphosphate hydrolases"/>
    <property type="match status" value="1"/>
</dbReference>